<evidence type="ECO:0000313" key="3">
    <source>
        <dbReference type="Proteomes" id="UP000003544"/>
    </source>
</evidence>
<accession>F5T0W9</accession>
<gene>
    <name evidence="2" type="ORF">MAMP_00392</name>
</gene>
<dbReference type="Proteomes" id="UP000003544">
    <property type="component" value="Unassembled WGS sequence"/>
</dbReference>
<evidence type="ECO:0000256" key="1">
    <source>
        <dbReference type="SAM" id="SignalP"/>
    </source>
</evidence>
<keyword evidence="1" id="KW-0732">Signal</keyword>
<sequence length="187" mass="20944">MKAQMLLIPLLISAASPIHADILTPTENSASYADKRLRYTAKLEKTAQNEKLKENQPQELKTANSKERFLVPKMPSTRNGDVPSVSPENATKVKQISDLPLRELNESLQISFRDKNLPSSIRSLTPPGWVVDLQIDKSLYETKVSFSGETTYQQALKDILEPQGLTFLAYRNMKPKPLIVVTHGGKK</sequence>
<organism evidence="2 3">
    <name type="scientific">Methylophaga aminisulfidivorans MP</name>
    <dbReference type="NCBI Taxonomy" id="1026882"/>
    <lineage>
        <taxon>Bacteria</taxon>
        <taxon>Pseudomonadati</taxon>
        <taxon>Pseudomonadota</taxon>
        <taxon>Gammaproteobacteria</taxon>
        <taxon>Thiotrichales</taxon>
        <taxon>Piscirickettsiaceae</taxon>
        <taxon>Methylophaga</taxon>
    </lineage>
</organism>
<keyword evidence="3" id="KW-1185">Reference proteome</keyword>
<reference evidence="2 3" key="1">
    <citation type="journal article" date="2011" name="J. Bacteriol.">
        <title>Draft genome sequence of Methylophaga aminisulfidivorans MP T.</title>
        <authorList>
            <person name="Han G.H."/>
            <person name="Kim W."/>
            <person name="Chun J."/>
            <person name="Kim S.W."/>
        </authorList>
    </citation>
    <scope>NUCLEOTIDE SEQUENCE [LARGE SCALE GENOMIC DNA]</scope>
    <source>
        <strain evidence="3">MP(T)</strain>
    </source>
</reference>
<dbReference type="AlphaFoldDB" id="F5T0W9"/>
<dbReference type="RefSeq" id="WP_007146217.1">
    <property type="nucleotide sequence ID" value="NZ_AFIG01000002.1"/>
</dbReference>
<proteinExistence type="predicted"/>
<feature type="chain" id="PRO_5003326957" description="Toxin co-regulated pilus biosynthesis protein Q C-terminal domain-containing protein" evidence="1">
    <location>
        <begin position="21"/>
        <end position="187"/>
    </location>
</feature>
<feature type="signal peptide" evidence="1">
    <location>
        <begin position="1"/>
        <end position="20"/>
    </location>
</feature>
<name>F5T0W9_9GAMM</name>
<evidence type="ECO:0000313" key="2">
    <source>
        <dbReference type="EMBL" id="EGL53969.1"/>
    </source>
</evidence>
<dbReference type="STRING" id="1026882.MAMP_00392"/>
<evidence type="ECO:0008006" key="4">
    <source>
        <dbReference type="Google" id="ProtNLM"/>
    </source>
</evidence>
<protein>
    <recommendedName>
        <fullName evidence="4">Toxin co-regulated pilus biosynthesis protein Q C-terminal domain-containing protein</fullName>
    </recommendedName>
</protein>
<dbReference type="EMBL" id="AFIG01000002">
    <property type="protein sequence ID" value="EGL53969.1"/>
    <property type="molecule type" value="Genomic_DNA"/>
</dbReference>
<comment type="caution">
    <text evidence="2">The sequence shown here is derived from an EMBL/GenBank/DDBJ whole genome shotgun (WGS) entry which is preliminary data.</text>
</comment>